<name>V3ZUX9_LOTGI</name>
<dbReference type="GeneID" id="20245976"/>
<dbReference type="AlphaFoldDB" id="V3ZUX9"/>
<proteinExistence type="inferred from homology"/>
<keyword evidence="2" id="KW-0732">Signal</keyword>
<dbReference type="CTD" id="20245976"/>
<dbReference type="GO" id="GO:0005764">
    <property type="term" value="C:lysosome"/>
    <property type="evidence" value="ECO:0007669"/>
    <property type="project" value="UniProtKB-SubCell"/>
</dbReference>
<evidence type="ECO:0000313" key="4">
    <source>
        <dbReference type="EMBL" id="ESO84751.1"/>
    </source>
</evidence>
<dbReference type="OrthoDB" id="18648at2759"/>
<dbReference type="KEGG" id="lgi:LOTGIDRAFT_207231"/>
<organism evidence="4 5">
    <name type="scientific">Lottia gigantea</name>
    <name type="common">Giant owl limpet</name>
    <dbReference type="NCBI Taxonomy" id="225164"/>
    <lineage>
        <taxon>Eukaryota</taxon>
        <taxon>Metazoa</taxon>
        <taxon>Spiralia</taxon>
        <taxon>Lophotrochozoa</taxon>
        <taxon>Mollusca</taxon>
        <taxon>Gastropoda</taxon>
        <taxon>Patellogastropoda</taxon>
        <taxon>Lottioidea</taxon>
        <taxon>Lottiidae</taxon>
        <taxon>Lottia</taxon>
    </lineage>
</organism>
<dbReference type="GO" id="GO:1904262">
    <property type="term" value="P:negative regulation of TORC1 signaling"/>
    <property type="evidence" value="ECO:0007669"/>
    <property type="project" value="TreeGrafter"/>
</dbReference>
<keyword evidence="5" id="KW-1185">Reference proteome</keyword>
<dbReference type="RefSeq" id="XP_009064552.1">
    <property type="nucleotide sequence ID" value="XM_009066304.1"/>
</dbReference>
<dbReference type="GO" id="GO:1990130">
    <property type="term" value="C:GATOR1 complex"/>
    <property type="evidence" value="ECO:0007669"/>
    <property type="project" value="UniProtKB-UniRule"/>
</dbReference>
<evidence type="ECO:0000259" key="3">
    <source>
        <dbReference type="Pfam" id="PF24064"/>
    </source>
</evidence>
<dbReference type="GO" id="GO:0038202">
    <property type="term" value="P:TORC1 signaling"/>
    <property type="evidence" value="ECO:0007669"/>
    <property type="project" value="TreeGrafter"/>
</dbReference>
<dbReference type="Pfam" id="PF24064">
    <property type="entry name" value="HTH_NPRL3"/>
    <property type="match status" value="1"/>
</dbReference>
<feature type="domain" description="GATOR1 complex protein NPRL3 C-terminal HTH" evidence="3">
    <location>
        <begin position="452"/>
        <end position="508"/>
    </location>
</feature>
<dbReference type="GO" id="GO:0034198">
    <property type="term" value="P:cellular response to amino acid starvation"/>
    <property type="evidence" value="ECO:0007669"/>
    <property type="project" value="UniProtKB-UniRule"/>
</dbReference>
<evidence type="ECO:0000256" key="1">
    <source>
        <dbReference type="ARBA" id="ARBA00010546"/>
    </source>
</evidence>
<dbReference type="PANTHER" id="PTHR13153:SF5">
    <property type="entry name" value="GATOR COMPLEX PROTEIN NPRL3"/>
    <property type="match status" value="1"/>
</dbReference>
<dbReference type="Proteomes" id="UP000030746">
    <property type="component" value="Unassembled WGS sequence"/>
</dbReference>
<evidence type="ECO:0000313" key="5">
    <source>
        <dbReference type="Proteomes" id="UP000030746"/>
    </source>
</evidence>
<comment type="function">
    <text evidence="2">As a component of the GATOR1 complex functions as an inhibitor of the amino acid-sensing branch of the TORC1 pathway.</text>
</comment>
<protein>
    <recommendedName>
        <fullName evidence="2">GATOR complex protein NPRL3</fullName>
    </recommendedName>
    <alternativeName>
        <fullName evidence="2">Nitrogen permease regulator 3-like protein</fullName>
    </alternativeName>
</protein>
<dbReference type="STRING" id="225164.V3ZUX9"/>
<gene>
    <name evidence="4" type="ORF">LOTGIDRAFT_207231</name>
</gene>
<dbReference type="PANTHER" id="PTHR13153">
    <property type="entry name" value="CGTHBA PROTEIN -14 GENE PROTEIN"/>
    <property type="match status" value="1"/>
</dbReference>
<dbReference type="InterPro" id="IPR056603">
    <property type="entry name" value="HTH_NPRL3"/>
</dbReference>
<keyword evidence="2" id="KW-0458">Lysosome</keyword>
<accession>V3ZUX9</accession>
<dbReference type="OMA" id="CNLAFRY"/>
<dbReference type="GO" id="GO:0010508">
    <property type="term" value="P:positive regulation of autophagy"/>
    <property type="evidence" value="ECO:0007669"/>
    <property type="project" value="TreeGrafter"/>
</dbReference>
<dbReference type="EMBL" id="KB203412">
    <property type="protein sequence ID" value="ESO84751.1"/>
    <property type="molecule type" value="Genomic_DNA"/>
</dbReference>
<dbReference type="InterPro" id="IPR005365">
    <property type="entry name" value="Npr3"/>
</dbReference>
<comment type="subcellular location">
    <subcellularLocation>
        <location evidence="2">Lysosome</location>
    </subcellularLocation>
</comment>
<evidence type="ECO:0000256" key="2">
    <source>
        <dbReference type="RuleBase" id="RU368069"/>
    </source>
</evidence>
<sequence>MNPLEIILVTSGTRGERLLFRYPYESDEKNLKCARGRNRNPYAIKIAEDIKSHRYGEDITATDKYKISNSTLATLLAAKSSLCNQNFDLKIDDVRFIGFPVILHVPVTTGKQTGHRITTVNVVFTLKANIENCIKERYYTICKQITIAIQHEERRCQYLSIQAKIMMGAQDEMTTRTEDCIESPYKLILQKSQLASELKQVYESLCKSGAILLYINNWIEINVCLPSIYKDFLPSSSAKNNSRPYHGMLLKEDEQVLFDSLPMDSTPALTRLIKVASPLKNIQTLALDADLSLSQVFQLVCHLVYWAKAVIIYPLCEMNTYIISPHANLFVNSPLVQEFVVEYPGKNLHVELAEFSLPKQLHDGSIFEQKYQQNHRIKMVIWLLQHQLLMQLHQYISIIPPTTDDDILYHLVPHDLVKSPSFTDITSDYMVSEDSKLQWNSSVMSELTPEIRRAIKMSPSASNTEDLNFFLRLCPYFNGNCHIEEIMFYENLSRSQITTVLDKFKDILLLCTHEDPATTFFI</sequence>
<dbReference type="Pfam" id="PF03666">
    <property type="entry name" value="NPR3"/>
    <property type="match status" value="1"/>
</dbReference>
<dbReference type="HOGENOM" id="CLU_014030_1_0_1"/>
<comment type="similarity">
    <text evidence="1 2">Belongs to the NPR3 family.</text>
</comment>
<reference evidence="4 5" key="1">
    <citation type="journal article" date="2013" name="Nature">
        <title>Insights into bilaterian evolution from three spiralian genomes.</title>
        <authorList>
            <person name="Simakov O."/>
            <person name="Marletaz F."/>
            <person name="Cho S.J."/>
            <person name="Edsinger-Gonzales E."/>
            <person name="Havlak P."/>
            <person name="Hellsten U."/>
            <person name="Kuo D.H."/>
            <person name="Larsson T."/>
            <person name="Lv J."/>
            <person name="Arendt D."/>
            <person name="Savage R."/>
            <person name="Osoegawa K."/>
            <person name="de Jong P."/>
            <person name="Grimwood J."/>
            <person name="Chapman J.A."/>
            <person name="Shapiro H."/>
            <person name="Aerts A."/>
            <person name="Otillar R.P."/>
            <person name="Terry A.Y."/>
            <person name="Boore J.L."/>
            <person name="Grigoriev I.V."/>
            <person name="Lindberg D.R."/>
            <person name="Seaver E.C."/>
            <person name="Weisblat D.A."/>
            <person name="Putnam N.H."/>
            <person name="Rokhsar D.S."/>
        </authorList>
    </citation>
    <scope>NUCLEOTIDE SEQUENCE [LARGE SCALE GENOMIC DNA]</scope>
</reference>